<comment type="similarity">
    <text evidence="1">Belongs to the glycosyl hydrolase 2 family.</text>
</comment>
<feature type="domain" description="Beta-mannosidase-like galactose-binding" evidence="6">
    <location>
        <begin position="139"/>
        <end position="224"/>
    </location>
</feature>
<evidence type="ECO:0000313" key="8">
    <source>
        <dbReference type="Proteomes" id="UP001596378"/>
    </source>
</evidence>
<dbReference type="Pfam" id="PF00703">
    <property type="entry name" value="Glyco_hydro_2"/>
    <property type="match status" value="1"/>
</dbReference>
<proteinExistence type="inferred from homology"/>
<dbReference type="RefSeq" id="WP_378051811.1">
    <property type="nucleotide sequence ID" value="NZ_JBHMDN010000037.1"/>
</dbReference>
<evidence type="ECO:0000259" key="6">
    <source>
        <dbReference type="Pfam" id="PF22666"/>
    </source>
</evidence>
<dbReference type="Gene3D" id="3.20.20.80">
    <property type="entry name" value="Glycosidases"/>
    <property type="match status" value="1"/>
</dbReference>
<dbReference type="Proteomes" id="UP001596378">
    <property type="component" value="Unassembled WGS sequence"/>
</dbReference>
<evidence type="ECO:0000256" key="1">
    <source>
        <dbReference type="ARBA" id="ARBA00007401"/>
    </source>
</evidence>
<keyword evidence="8" id="KW-1185">Reference proteome</keyword>
<dbReference type="SUPFAM" id="SSF49785">
    <property type="entry name" value="Galactose-binding domain-like"/>
    <property type="match status" value="1"/>
</dbReference>
<dbReference type="PANTHER" id="PTHR42732">
    <property type="entry name" value="BETA-GALACTOSIDASE"/>
    <property type="match status" value="1"/>
</dbReference>
<dbReference type="Pfam" id="PF02836">
    <property type="entry name" value="Glyco_hydro_2_C"/>
    <property type="match status" value="1"/>
</dbReference>
<dbReference type="Gene3D" id="2.60.120.260">
    <property type="entry name" value="Galactose-binding domain-like"/>
    <property type="match status" value="1"/>
</dbReference>
<sequence>MPLSSADNQSEKDLFAAIAARGISVGHQDLIAPAPPELDDRSLPLTPYRGQKTFRPLETMATAEQLAEELERQRRYYAPFMNDLAPALPSGRSSIELKEFDWRVQTEADRQSFRQALSGQGSWEKARIPHYGGPLGQATTYYRTRFILDEEQLRRGSCFVCFRGVDYKAHVFVNDSFAGSHEGFFAPFEFDVTSYARVGENTLLVRVDNDYIGLGNETEEHPGIRYTGDKIYAATGPGYDDPQMGWHHCPPGMGIYQRVFVETRSRLHLGDVFVRPHLDEGRAEAWIEVYNCDARPAEVALELSLYGQNFSAVVFEGMRCSPSSYLEVGLGDSLTEANLRKEGKLDRPQPLFAEKGVNRFKFSFSIPDARTWEPSEPWLYQLQAKLATPQGEPLDYAKRQFGMRSFRMETEGERKGKFLLNGKMIRLRGANTMGHEQQCVMNENWDQLRDDLLLAKIANMNFLRLTQRPVQSEVYELCDRVGLMVQTDLPLFGVLRRNQLCEALRQTEEMERLIRSHPSSILVSYINEPFPNAGNKPHRNLVREELEHFFRMADTIVHLSNPDRVIKQVDGDYDPPSSGLPDNHCYPAWYNGHGLDIGKLHKGHWIPVKPDWYYGCGEFGAEGLDPVGLMQRHYPKEWLPKDAADERNWSPNRIVNAQSGMFHYFFYETPNTLQDWVEASHRHQAWATRTMTEAFRRDDRMNTFAIHLFIDAFPSGWMKTIMDVERNPKPAYFAYRDALTPLMVNLRTDRFKRFSEQETVVEAWVCNDRTEIPEGAVLQYRIEWQGNVISCGEEPARISSCGSRFQGKLRFKAPKTDKRGEAVVRLSLLDSDKRVLHDTSLQIEVFPRAESARANGVCALGGRGIAARLAVETEGDRIVLTEAGAGDVILIDDYESFAECEPALTAAVKRGARAILLELPEGEYTIAGDAVSVKSCGMSPLHFAARDPGHPLAQSFRADDFRLWYDPETDYITPFLEATFVADGGGFRSILTSGNTNAKGEWSPALAVAEKAVGEGSIVICQVKLANRLADNPVARQFWVRLLDSKSGEAGSGEGEALR</sequence>
<dbReference type="Gene3D" id="2.60.40.10">
    <property type="entry name" value="Immunoglobulins"/>
    <property type="match status" value="1"/>
</dbReference>
<dbReference type="SUPFAM" id="SSF49303">
    <property type="entry name" value="beta-Galactosidase/glucuronidase domain"/>
    <property type="match status" value="1"/>
</dbReference>
<evidence type="ECO:0000259" key="5">
    <source>
        <dbReference type="Pfam" id="PF02836"/>
    </source>
</evidence>
<dbReference type="InterPro" id="IPR051913">
    <property type="entry name" value="GH2_Domain-Containing"/>
</dbReference>
<keyword evidence="2 7" id="KW-0378">Hydrolase</keyword>
<evidence type="ECO:0000259" key="4">
    <source>
        <dbReference type="Pfam" id="PF00703"/>
    </source>
</evidence>
<dbReference type="GO" id="GO:0016787">
    <property type="term" value="F:hydrolase activity"/>
    <property type="evidence" value="ECO:0007669"/>
    <property type="project" value="UniProtKB-KW"/>
</dbReference>
<evidence type="ECO:0000256" key="3">
    <source>
        <dbReference type="ARBA" id="ARBA00023295"/>
    </source>
</evidence>
<dbReference type="PANTHER" id="PTHR42732:SF1">
    <property type="entry name" value="BETA-MANNOSIDASE"/>
    <property type="match status" value="1"/>
</dbReference>
<dbReference type="EMBL" id="JBHTAI010000040">
    <property type="protein sequence ID" value="MFC7153700.1"/>
    <property type="molecule type" value="Genomic_DNA"/>
</dbReference>
<protein>
    <submittedName>
        <fullName evidence="7">Glycoside hydrolase family 2 protein</fullName>
    </submittedName>
</protein>
<organism evidence="7 8">
    <name type="scientific">Cohnella cellulosilytica</name>
    <dbReference type="NCBI Taxonomy" id="986710"/>
    <lineage>
        <taxon>Bacteria</taxon>
        <taxon>Bacillati</taxon>
        <taxon>Bacillota</taxon>
        <taxon>Bacilli</taxon>
        <taxon>Bacillales</taxon>
        <taxon>Paenibacillaceae</taxon>
        <taxon>Cohnella</taxon>
    </lineage>
</organism>
<keyword evidence="3" id="KW-0326">Glycosidase</keyword>
<feature type="domain" description="Glycoside hydrolase family 2 immunoglobulin-like beta-sandwich" evidence="4">
    <location>
        <begin position="268"/>
        <end position="404"/>
    </location>
</feature>
<accession>A0ABW2FSG2</accession>
<dbReference type="Pfam" id="PF22666">
    <property type="entry name" value="Glyco_hydro_2_N2"/>
    <property type="match status" value="1"/>
</dbReference>
<evidence type="ECO:0000313" key="7">
    <source>
        <dbReference type="EMBL" id="MFC7153700.1"/>
    </source>
</evidence>
<name>A0ABW2FSG2_9BACL</name>
<dbReference type="InterPro" id="IPR017853">
    <property type="entry name" value="GH"/>
</dbReference>
<dbReference type="InterPro" id="IPR008979">
    <property type="entry name" value="Galactose-bd-like_sf"/>
</dbReference>
<feature type="domain" description="Glycoside hydrolase family 2 catalytic" evidence="5">
    <location>
        <begin position="414"/>
        <end position="529"/>
    </location>
</feature>
<dbReference type="InterPro" id="IPR054593">
    <property type="entry name" value="Beta-mannosidase-like_N2"/>
</dbReference>
<dbReference type="InterPro" id="IPR036156">
    <property type="entry name" value="Beta-gal/glucu_dom_sf"/>
</dbReference>
<dbReference type="SUPFAM" id="SSF51445">
    <property type="entry name" value="(Trans)glycosidases"/>
    <property type="match status" value="1"/>
</dbReference>
<dbReference type="InterPro" id="IPR006102">
    <property type="entry name" value="Ig-like_GH2"/>
</dbReference>
<dbReference type="InterPro" id="IPR013783">
    <property type="entry name" value="Ig-like_fold"/>
</dbReference>
<gene>
    <name evidence="7" type="ORF">ACFQMJ_34680</name>
</gene>
<comment type="caution">
    <text evidence="7">The sequence shown here is derived from an EMBL/GenBank/DDBJ whole genome shotgun (WGS) entry which is preliminary data.</text>
</comment>
<dbReference type="InterPro" id="IPR006103">
    <property type="entry name" value="Glyco_hydro_2_cat"/>
</dbReference>
<reference evidence="8" key="1">
    <citation type="journal article" date="2019" name="Int. J. Syst. Evol. Microbiol.">
        <title>The Global Catalogue of Microorganisms (GCM) 10K type strain sequencing project: providing services to taxonomists for standard genome sequencing and annotation.</title>
        <authorList>
            <consortium name="The Broad Institute Genomics Platform"/>
            <consortium name="The Broad Institute Genome Sequencing Center for Infectious Disease"/>
            <person name="Wu L."/>
            <person name="Ma J."/>
        </authorList>
    </citation>
    <scope>NUCLEOTIDE SEQUENCE [LARGE SCALE GENOMIC DNA]</scope>
    <source>
        <strain evidence="8">KCTC 12907</strain>
    </source>
</reference>
<evidence type="ECO:0000256" key="2">
    <source>
        <dbReference type="ARBA" id="ARBA00022801"/>
    </source>
</evidence>